<dbReference type="Proteomes" id="UP001055879">
    <property type="component" value="Linkage Group LG04"/>
</dbReference>
<sequence length="88" mass="9863">MSVFMEESGKRCFTGVRVLVEINIDGKKIPSLASPLLTPPIATVAPTFSLVPYSWISIIPKSYFIIISFFIFLHKIQFTPLVFPSIQS</sequence>
<comment type="caution">
    <text evidence="1">The sequence shown here is derived from an EMBL/GenBank/DDBJ whole genome shotgun (WGS) entry which is preliminary data.</text>
</comment>
<protein>
    <submittedName>
        <fullName evidence="1">Uncharacterized protein</fullName>
    </submittedName>
</protein>
<organism evidence="1 2">
    <name type="scientific">Arctium lappa</name>
    <name type="common">Greater burdock</name>
    <name type="synonym">Lappa major</name>
    <dbReference type="NCBI Taxonomy" id="4217"/>
    <lineage>
        <taxon>Eukaryota</taxon>
        <taxon>Viridiplantae</taxon>
        <taxon>Streptophyta</taxon>
        <taxon>Embryophyta</taxon>
        <taxon>Tracheophyta</taxon>
        <taxon>Spermatophyta</taxon>
        <taxon>Magnoliopsida</taxon>
        <taxon>eudicotyledons</taxon>
        <taxon>Gunneridae</taxon>
        <taxon>Pentapetalae</taxon>
        <taxon>asterids</taxon>
        <taxon>campanulids</taxon>
        <taxon>Asterales</taxon>
        <taxon>Asteraceae</taxon>
        <taxon>Carduoideae</taxon>
        <taxon>Cardueae</taxon>
        <taxon>Arctiinae</taxon>
        <taxon>Arctium</taxon>
    </lineage>
</organism>
<reference evidence="1 2" key="2">
    <citation type="journal article" date="2022" name="Mol. Ecol. Resour.">
        <title>The genomes of chicory, endive, great burdock and yacon provide insights into Asteraceae paleo-polyploidization history and plant inulin production.</title>
        <authorList>
            <person name="Fan W."/>
            <person name="Wang S."/>
            <person name="Wang H."/>
            <person name="Wang A."/>
            <person name="Jiang F."/>
            <person name="Liu H."/>
            <person name="Zhao H."/>
            <person name="Xu D."/>
            <person name="Zhang Y."/>
        </authorList>
    </citation>
    <scope>NUCLEOTIDE SEQUENCE [LARGE SCALE GENOMIC DNA]</scope>
    <source>
        <strain evidence="2">cv. Niubang</strain>
    </source>
</reference>
<reference evidence="2" key="1">
    <citation type="journal article" date="2022" name="Mol. Ecol. Resour.">
        <title>The genomes of chicory, endive, great burdock and yacon provide insights into Asteraceae palaeo-polyploidization history and plant inulin production.</title>
        <authorList>
            <person name="Fan W."/>
            <person name="Wang S."/>
            <person name="Wang H."/>
            <person name="Wang A."/>
            <person name="Jiang F."/>
            <person name="Liu H."/>
            <person name="Zhao H."/>
            <person name="Xu D."/>
            <person name="Zhang Y."/>
        </authorList>
    </citation>
    <scope>NUCLEOTIDE SEQUENCE [LARGE SCALE GENOMIC DNA]</scope>
    <source>
        <strain evidence="2">cv. Niubang</strain>
    </source>
</reference>
<gene>
    <name evidence="1" type="ORF">L6452_14427</name>
</gene>
<keyword evidence="2" id="KW-1185">Reference proteome</keyword>
<proteinExistence type="predicted"/>
<evidence type="ECO:0000313" key="1">
    <source>
        <dbReference type="EMBL" id="KAI3734945.1"/>
    </source>
</evidence>
<name>A0ACB9CL86_ARCLA</name>
<evidence type="ECO:0000313" key="2">
    <source>
        <dbReference type="Proteomes" id="UP001055879"/>
    </source>
</evidence>
<dbReference type="EMBL" id="CM042050">
    <property type="protein sequence ID" value="KAI3734945.1"/>
    <property type="molecule type" value="Genomic_DNA"/>
</dbReference>
<accession>A0ACB9CL86</accession>